<dbReference type="GO" id="GO:0003700">
    <property type="term" value="F:DNA-binding transcription factor activity"/>
    <property type="evidence" value="ECO:0007669"/>
    <property type="project" value="TreeGrafter"/>
</dbReference>
<accession>A0A1F2PG70</accession>
<dbReference type="SUPFAM" id="SSF46785">
    <property type="entry name" value="Winged helix' DNA-binding domain"/>
    <property type="match status" value="1"/>
</dbReference>
<sequence length="144" mass="16236">MKISTKGRYALRLMLDLAINNTGEYIPIKRIAERQEISEKYLEQIITQISRAGFVRSVRGSQGGYQLANPPEDYTVGMILRLMEGELSPVACLDEPGGCDRADRCVTVDVWRQIKEAVENVVDNITLADLVKSYNEKGTCEYFI</sequence>
<dbReference type="Pfam" id="PF02082">
    <property type="entry name" value="Rrf2"/>
    <property type="match status" value="1"/>
</dbReference>
<reference evidence="2 4" key="1">
    <citation type="submission" date="2015-09" db="EMBL/GenBank/DDBJ databases">
        <title>Genome sequence of Acetobacterium wieringae DSM 1911.</title>
        <authorList>
            <person name="Poehlein A."/>
            <person name="Bengelsdorf F.R."/>
            <person name="Schiel-Bengelsdorf B."/>
            <person name="Duerre P."/>
            <person name="Daniel R."/>
        </authorList>
    </citation>
    <scope>NUCLEOTIDE SEQUENCE [LARGE SCALE GENOMIC DNA]</scope>
    <source>
        <strain evidence="2 4">DSM 1911</strain>
    </source>
</reference>
<dbReference type="Proteomes" id="UP000322619">
    <property type="component" value="Unassembled WGS sequence"/>
</dbReference>
<dbReference type="AlphaFoldDB" id="A0A1F2PG70"/>
<dbReference type="OrthoDB" id="9808360at2"/>
<dbReference type="EMBL" id="VSLA01000013">
    <property type="protein sequence ID" value="TYC85794.1"/>
    <property type="molecule type" value="Genomic_DNA"/>
</dbReference>
<dbReference type="GO" id="GO:0003677">
    <property type="term" value="F:DNA binding"/>
    <property type="evidence" value="ECO:0007669"/>
    <property type="project" value="UniProtKB-KW"/>
</dbReference>
<evidence type="ECO:0000313" key="4">
    <source>
        <dbReference type="Proteomes" id="UP000176244"/>
    </source>
</evidence>
<dbReference type="InterPro" id="IPR036390">
    <property type="entry name" value="WH_DNA-bd_sf"/>
</dbReference>
<reference evidence="3 5" key="2">
    <citation type="submission" date="2019-08" db="EMBL/GenBank/DDBJ databases">
        <title>Isolation and enrichment of carboxydotrophic bacteria from anaerobic sludge for the production of bio-based chemicals from syngas.</title>
        <authorList>
            <person name="Antares A.L."/>
            <person name="Moreira J."/>
            <person name="Diender M."/>
            <person name="Parshina S.N."/>
            <person name="Stams A.J.M."/>
            <person name="Alves M."/>
            <person name="Alves J.I."/>
            <person name="Sousa D.Z."/>
        </authorList>
    </citation>
    <scope>NUCLEOTIDE SEQUENCE [LARGE SCALE GENOMIC DNA]</scope>
    <source>
        <strain evidence="3 5">JM</strain>
    </source>
</reference>
<evidence type="ECO:0000256" key="1">
    <source>
        <dbReference type="ARBA" id="ARBA00023125"/>
    </source>
</evidence>
<dbReference type="STRING" id="52694.ACWI_25010"/>
<dbReference type="Gene3D" id="1.10.10.10">
    <property type="entry name" value="Winged helix-like DNA-binding domain superfamily/Winged helix DNA-binding domain"/>
    <property type="match status" value="1"/>
</dbReference>
<evidence type="ECO:0000313" key="2">
    <source>
        <dbReference type="EMBL" id="OFV69862.1"/>
    </source>
</evidence>
<comment type="caution">
    <text evidence="2">The sequence shown here is derived from an EMBL/GenBank/DDBJ whole genome shotgun (WGS) entry which is preliminary data.</text>
</comment>
<organism evidence="2 4">
    <name type="scientific">Acetobacterium wieringae</name>
    <dbReference type="NCBI Taxonomy" id="52694"/>
    <lineage>
        <taxon>Bacteria</taxon>
        <taxon>Bacillati</taxon>
        <taxon>Bacillota</taxon>
        <taxon>Clostridia</taxon>
        <taxon>Eubacteriales</taxon>
        <taxon>Eubacteriaceae</taxon>
        <taxon>Acetobacterium</taxon>
    </lineage>
</organism>
<evidence type="ECO:0000313" key="3">
    <source>
        <dbReference type="EMBL" id="TYC85794.1"/>
    </source>
</evidence>
<dbReference type="InterPro" id="IPR000944">
    <property type="entry name" value="Tscrpt_reg_Rrf2"/>
</dbReference>
<dbReference type="PANTHER" id="PTHR33221:SF5">
    <property type="entry name" value="HTH-TYPE TRANSCRIPTIONAL REGULATOR ISCR"/>
    <property type="match status" value="1"/>
</dbReference>
<dbReference type="EMBL" id="LKEU01000035">
    <property type="protein sequence ID" value="OFV69862.1"/>
    <property type="molecule type" value="Genomic_DNA"/>
</dbReference>
<name>A0A1F2PG70_9FIRM</name>
<dbReference type="RefSeq" id="WP_070371780.1">
    <property type="nucleotide sequence ID" value="NZ_CABIIK010000045.1"/>
</dbReference>
<protein>
    <submittedName>
        <fullName evidence="2">HTH-type transcriptional regulator CymR</fullName>
    </submittedName>
    <submittedName>
        <fullName evidence="3">Rrf2 family transcriptional regulator</fullName>
    </submittedName>
</protein>
<gene>
    <name evidence="2" type="primary">cymR_2</name>
    <name evidence="2" type="ORF">ACWI_25010</name>
    <name evidence="3" type="ORF">FXB42_07930</name>
</gene>
<dbReference type="PROSITE" id="PS51197">
    <property type="entry name" value="HTH_RRF2_2"/>
    <property type="match status" value="1"/>
</dbReference>
<keyword evidence="1" id="KW-0238">DNA-binding</keyword>
<proteinExistence type="predicted"/>
<dbReference type="InterPro" id="IPR036388">
    <property type="entry name" value="WH-like_DNA-bd_sf"/>
</dbReference>
<dbReference type="NCBIfam" id="TIGR00738">
    <property type="entry name" value="rrf2_super"/>
    <property type="match status" value="1"/>
</dbReference>
<dbReference type="Proteomes" id="UP000176244">
    <property type="component" value="Unassembled WGS sequence"/>
</dbReference>
<dbReference type="GO" id="GO:0005829">
    <property type="term" value="C:cytosol"/>
    <property type="evidence" value="ECO:0007669"/>
    <property type="project" value="TreeGrafter"/>
</dbReference>
<evidence type="ECO:0000313" key="5">
    <source>
        <dbReference type="Proteomes" id="UP000322619"/>
    </source>
</evidence>
<dbReference type="PANTHER" id="PTHR33221">
    <property type="entry name" value="WINGED HELIX-TURN-HELIX TRANSCRIPTIONAL REGULATOR, RRF2 FAMILY"/>
    <property type="match status" value="1"/>
</dbReference>